<dbReference type="RefSeq" id="XP_015894612.1">
    <property type="nucleotide sequence ID" value="XM_016039126.4"/>
</dbReference>
<dbReference type="CDD" id="cd15800">
    <property type="entry name" value="PMEI-like_2"/>
    <property type="match status" value="1"/>
</dbReference>
<dbReference type="FunCoup" id="A0A6P4AII1">
    <property type="interactions" value="5"/>
</dbReference>
<evidence type="ECO:0000256" key="3">
    <source>
        <dbReference type="SAM" id="SignalP"/>
    </source>
</evidence>
<dbReference type="NCBIfam" id="TIGR01614">
    <property type="entry name" value="PME_inhib"/>
    <property type="match status" value="1"/>
</dbReference>
<dbReference type="GO" id="GO:0004857">
    <property type="term" value="F:enzyme inhibitor activity"/>
    <property type="evidence" value="ECO:0007669"/>
    <property type="project" value="InterPro"/>
</dbReference>
<protein>
    <submittedName>
        <fullName evidence="6">Invertase inhibitor</fullName>
    </submittedName>
</protein>
<comment type="similarity">
    <text evidence="2">Belongs to the PMEI family.</text>
</comment>
<dbReference type="SUPFAM" id="SSF101148">
    <property type="entry name" value="Plant invertase/pectin methylesterase inhibitor"/>
    <property type="match status" value="1"/>
</dbReference>
<gene>
    <name evidence="6" type="primary">LOC107428573</name>
</gene>
<evidence type="ECO:0000256" key="1">
    <source>
        <dbReference type="ARBA" id="ARBA00022729"/>
    </source>
</evidence>
<dbReference type="GeneID" id="107428573"/>
<dbReference type="InterPro" id="IPR035513">
    <property type="entry name" value="Invertase/methylesterase_inhib"/>
</dbReference>
<dbReference type="Proteomes" id="UP001652623">
    <property type="component" value="Chromosome 12"/>
</dbReference>
<accession>A0A6P4AII1</accession>
<dbReference type="Pfam" id="PF04043">
    <property type="entry name" value="PMEI"/>
    <property type="match status" value="1"/>
</dbReference>
<keyword evidence="5" id="KW-1185">Reference proteome</keyword>
<dbReference type="InterPro" id="IPR006501">
    <property type="entry name" value="Pectinesterase_inhib_dom"/>
</dbReference>
<evidence type="ECO:0000259" key="4">
    <source>
        <dbReference type="SMART" id="SM00856"/>
    </source>
</evidence>
<evidence type="ECO:0000313" key="5">
    <source>
        <dbReference type="Proteomes" id="UP001652623"/>
    </source>
</evidence>
<evidence type="ECO:0000313" key="6">
    <source>
        <dbReference type="RefSeq" id="XP_015894612.1"/>
    </source>
</evidence>
<proteinExistence type="inferred from homology"/>
<reference evidence="6" key="1">
    <citation type="submission" date="2025-08" db="UniProtKB">
        <authorList>
            <consortium name="RefSeq"/>
        </authorList>
    </citation>
    <scope>IDENTIFICATION</scope>
    <source>
        <tissue evidence="6">Seedling</tissue>
    </source>
</reference>
<dbReference type="PANTHER" id="PTHR31080:SF274">
    <property type="entry name" value="PECTINESTERASE_PECTINESTERASE INHIBITOR 26"/>
    <property type="match status" value="1"/>
</dbReference>
<dbReference type="KEGG" id="zju:107428573"/>
<dbReference type="PANTHER" id="PTHR31080">
    <property type="entry name" value="PECTINESTERASE INHIBITOR-LIKE"/>
    <property type="match status" value="1"/>
</dbReference>
<dbReference type="SMART" id="SM00856">
    <property type="entry name" value="PMEI"/>
    <property type="match status" value="1"/>
</dbReference>
<sequence>MAFKHYVSFSLVFLATASIFLANEAQAHAGVNNNNDLCCKSDYPALCRSLIKGQTNPFGAAQTVVNHLIMETQRAKKHVARFGSSQSQVIGICQDSYDDALDNLHTCLGNLKGNDKGSFNSNLSAALSDFEVCNDGFNELGESSPVKDVNSLLENIADTGLYLESLVH</sequence>
<dbReference type="AlphaFoldDB" id="A0A6P4AII1"/>
<feature type="signal peptide" evidence="3">
    <location>
        <begin position="1"/>
        <end position="29"/>
    </location>
</feature>
<dbReference type="InterPro" id="IPR051955">
    <property type="entry name" value="PME_Inhibitor"/>
</dbReference>
<feature type="chain" id="PRO_5028100423" evidence="3">
    <location>
        <begin position="30"/>
        <end position="168"/>
    </location>
</feature>
<evidence type="ECO:0000256" key="2">
    <source>
        <dbReference type="ARBA" id="ARBA00038471"/>
    </source>
</evidence>
<name>A0A6P4AII1_ZIZJJ</name>
<dbReference type="Gene3D" id="1.20.140.40">
    <property type="entry name" value="Invertase/pectin methylesterase inhibitor family protein"/>
    <property type="match status" value="1"/>
</dbReference>
<dbReference type="InParanoid" id="A0A6P4AII1"/>
<organism evidence="5 6">
    <name type="scientific">Ziziphus jujuba</name>
    <name type="common">Chinese jujube</name>
    <name type="synonym">Ziziphus sativa</name>
    <dbReference type="NCBI Taxonomy" id="326968"/>
    <lineage>
        <taxon>Eukaryota</taxon>
        <taxon>Viridiplantae</taxon>
        <taxon>Streptophyta</taxon>
        <taxon>Embryophyta</taxon>
        <taxon>Tracheophyta</taxon>
        <taxon>Spermatophyta</taxon>
        <taxon>Magnoliopsida</taxon>
        <taxon>eudicotyledons</taxon>
        <taxon>Gunneridae</taxon>
        <taxon>Pentapetalae</taxon>
        <taxon>rosids</taxon>
        <taxon>fabids</taxon>
        <taxon>Rosales</taxon>
        <taxon>Rhamnaceae</taxon>
        <taxon>Paliureae</taxon>
        <taxon>Ziziphus</taxon>
    </lineage>
</organism>
<feature type="domain" description="Pectinesterase inhibitor" evidence="4">
    <location>
        <begin position="29"/>
        <end position="163"/>
    </location>
</feature>
<keyword evidence="1 3" id="KW-0732">Signal</keyword>